<evidence type="ECO:0000313" key="2">
    <source>
        <dbReference type="EMBL" id="CBY06816.1"/>
    </source>
</evidence>
<organism evidence="2 3">
    <name type="scientific">Oikopleura dioica</name>
    <name type="common">Tunicate</name>
    <dbReference type="NCBI Taxonomy" id="34765"/>
    <lineage>
        <taxon>Eukaryota</taxon>
        <taxon>Metazoa</taxon>
        <taxon>Chordata</taxon>
        <taxon>Tunicata</taxon>
        <taxon>Appendicularia</taxon>
        <taxon>Copelata</taxon>
        <taxon>Oikopleuridae</taxon>
        <taxon>Oikopleura</taxon>
    </lineage>
</organism>
<protein>
    <submittedName>
        <fullName evidence="2">Uncharacterized protein</fullName>
    </submittedName>
</protein>
<evidence type="ECO:0000256" key="1">
    <source>
        <dbReference type="SAM" id="MobiDB-lite"/>
    </source>
</evidence>
<reference evidence="2 3" key="1">
    <citation type="journal article" date="2010" name="Science">
        <title>Plasticity of animal genome architecture unmasked by rapid evolution of a pelagic tunicate.</title>
        <authorList>
            <person name="Denoeud F."/>
            <person name="Henriet S."/>
            <person name="Mungpakdee S."/>
            <person name="Aury J.M."/>
            <person name="Da Silva C."/>
            <person name="Brinkmann H."/>
            <person name="Mikhaleva J."/>
            <person name="Olsen L.C."/>
            <person name="Jubin C."/>
            <person name="Canestro C."/>
            <person name="Bouquet J.M."/>
            <person name="Danks G."/>
            <person name="Poulain J."/>
            <person name="Campsteijn C."/>
            <person name="Adamski M."/>
            <person name="Cross I."/>
            <person name="Yadetie F."/>
            <person name="Muffato M."/>
            <person name="Louis A."/>
            <person name="Butcher S."/>
            <person name="Tsagkogeorga G."/>
            <person name="Konrad A."/>
            <person name="Singh S."/>
            <person name="Jensen M.F."/>
            <person name="Cong E.H."/>
            <person name="Eikeseth-Otteraa H."/>
            <person name="Noel B."/>
            <person name="Anthouard V."/>
            <person name="Porcel B.M."/>
            <person name="Kachouri-Lafond R."/>
            <person name="Nishino A."/>
            <person name="Ugolini M."/>
            <person name="Chourrout P."/>
            <person name="Nishida H."/>
            <person name="Aasland R."/>
            <person name="Huzurbazar S."/>
            <person name="Westhof E."/>
            <person name="Delsuc F."/>
            <person name="Lehrach H."/>
            <person name="Reinhardt R."/>
            <person name="Weissenbach J."/>
            <person name="Roy S.W."/>
            <person name="Artiguenave F."/>
            <person name="Postlethwait J.H."/>
            <person name="Manak J.R."/>
            <person name="Thompson E.M."/>
            <person name="Jaillon O."/>
            <person name="Du Pasquier L."/>
            <person name="Boudinot P."/>
            <person name="Liberles D.A."/>
            <person name="Volff J.N."/>
            <person name="Philippe H."/>
            <person name="Lenhard B."/>
            <person name="Roest Crollius H."/>
            <person name="Wincker P."/>
            <person name="Chourrout D."/>
        </authorList>
    </citation>
    <scope>NUCLEOTIDE SEQUENCE [LARGE SCALE GENOMIC DNA]</scope>
</reference>
<dbReference type="Proteomes" id="UP000001307">
    <property type="component" value="Unassembled WGS sequence"/>
</dbReference>
<sequence>MAPESTYTSSYSQNPTPSSNAQLSVLRHELRQREELISRLVDDISSIKSTLKGKDEEMAKKFKKFAIQEYHLVMVTQLQKSERMLKKQLKKAEKRAQGTYDGDLDDLETQRMQTRQSPLKLMRTQVDF</sequence>
<name>E4WT30_OIKDI</name>
<dbReference type="AlphaFoldDB" id="E4WT30"/>
<evidence type="ECO:0000313" key="3">
    <source>
        <dbReference type="Proteomes" id="UP000001307"/>
    </source>
</evidence>
<feature type="region of interest" description="Disordered" evidence="1">
    <location>
        <begin position="1"/>
        <end position="23"/>
    </location>
</feature>
<feature type="region of interest" description="Disordered" evidence="1">
    <location>
        <begin position="89"/>
        <end position="128"/>
    </location>
</feature>
<gene>
    <name evidence="2" type="ORF">GSOID_T00005884001</name>
</gene>
<dbReference type="EMBL" id="FN653016">
    <property type="protein sequence ID" value="CBY06816.1"/>
    <property type="molecule type" value="Genomic_DNA"/>
</dbReference>
<accession>E4WT30</accession>
<dbReference type="InParanoid" id="E4WT30"/>
<proteinExistence type="predicted"/>
<keyword evidence="3" id="KW-1185">Reference proteome</keyword>